<dbReference type="RefSeq" id="WP_290260008.1">
    <property type="nucleotide sequence ID" value="NZ_JAUFQG010000004.1"/>
</dbReference>
<evidence type="ECO:0000256" key="3">
    <source>
        <dbReference type="PROSITE-ProRule" id="PRU00221"/>
    </source>
</evidence>
<dbReference type="InterPro" id="IPR011047">
    <property type="entry name" value="Quinoprotein_ADH-like_sf"/>
</dbReference>
<sequence>MKWNWMAACSLACLSLVACDNTPTPAASVEVANKGILSAALSDQGDYALIGSIFEGGSLWRLTDKERLYDWNHAKDERSTIESAAFSADGRWAATATTHTIVFWSLETGQAARFWNAPAEVLDIALTPTGDYALLGLVDSTAVMFDIKRGGIARTFRHDNRVRKVALSADGKIAITGSEDRTAIVWDVASGKALHTFNHAEEVQMVAITNDGSKALSAAKYDKAVIWDLAAGKALREVPLAGSMVKRGLRFTAARFSADGSQLLTGRPDQIVQLWRVDNMTLIKEWRLPKRDTLQPSGAAVMAVAFAEKHFVAVAANGFVHTLK</sequence>
<dbReference type="InterPro" id="IPR001680">
    <property type="entry name" value="WD40_rpt"/>
</dbReference>
<keyword evidence="1 3" id="KW-0853">WD repeat</keyword>
<dbReference type="PANTHER" id="PTHR19879:SF9">
    <property type="entry name" value="TRANSCRIPTION INITIATION FACTOR TFIID SUBUNIT 5"/>
    <property type="match status" value="1"/>
</dbReference>
<feature type="signal peptide" evidence="4">
    <location>
        <begin position="1"/>
        <end position="18"/>
    </location>
</feature>
<dbReference type="InterPro" id="IPR019775">
    <property type="entry name" value="WD40_repeat_CS"/>
</dbReference>
<accession>A0ABV8V0Q3</accession>
<dbReference type="PANTHER" id="PTHR19879">
    <property type="entry name" value="TRANSCRIPTION INITIATION FACTOR TFIID"/>
    <property type="match status" value="1"/>
</dbReference>
<organism evidence="5 6">
    <name type="scientific">Simiduia curdlanivorans</name>
    <dbReference type="NCBI Taxonomy" id="1492769"/>
    <lineage>
        <taxon>Bacteria</taxon>
        <taxon>Pseudomonadati</taxon>
        <taxon>Pseudomonadota</taxon>
        <taxon>Gammaproteobacteria</taxon>
        <taxon>Cellvibrionales</taxon>
        <taxon>Cellvibrionaceae</taxon>
        <taxon>Simiduia</taxon>
    </lineage>
</organism>
<keyword evidence="2" id="KW-0677">Repeat</keyword>
<evidence type="ECO:0000313" key="6">
    <source>
        <dbReference type="Proteomes" id="UP001595840"/>
    </source>
</evidence>
<dbReference type="PROSITE" id="PS50294">
    <property type="entry name" value="WD_REPEATS_REGION"/>
    <property type="match status" value="1"/>
</dbReference>
<dbReference type="Proteomes" id="UP001595840">
    <property type="component" value="Unassembled WGS sequence"/>
</dbReference>
<dbReference type="PROSITE" id="PS51257">
    <property type="entry name" value="PROKAR_LIPOPROTEIN"/>
    <property type="match status" value="1"/>
</dbReference>
<keyword evidence="6" id="KW-1185">Reference proteome</keyword>
<feature type="repeat" description="WD" evidence="3">
    <location>
        <begin position="196"/>
        <end position="237"/>
    </location>
</feature>
<dbReference type="InterPro" id="IPR015943">
    <property type="entry name" value="WD40/YVTN_repeat-like_dom_sf"/>
</dbReference>
<dbReference type="Pfam" id="PF00400">
    <property type="entry name" value="WD40"/>
    <property type="match status" value="2"/>
</dbReference>
<evidence type="ECO:0000313" key="5">
    <source>
        <dbReference type="EMBL" id="MFC4361267.1"/>
    </source>
</evidence>
<dbReference type="PROSITE" id="PS50082">
    <property type="entry name" value="WD_REPEATS_2"/>
    <property type="match status" value="3"/>
</dbReference>
<dbReference type="PROSITE" id="PS00678">
    <property type="entry name" value="WD_REPEATS_1"/>
    <property type="match status" value="1"/>
</dbReference>
<dbReference type="Gene3D" id="2.130.10.10">
    <property type="entry name" value="YVTN repeat-like/Quinoprotein amine dehydrogenase"/>
    <property type="match status" value="2"/>
</dbReference>
<evidence type="ECO:0000256" key="1">
    <source>
        <dbReference type="ARBA" id="ARBA00022574"/>
    </source>
</evidence>
<evidence type="ECO:0000256" key="2">
    <source>
        <dbReference type="ARBA" id="ARBA00022737"/>
    </source>
</evidence>
<dbReference type="EMBL" id="JBHSCX010000003">
    <property type="protein sequence ID" value="MFC4361267.1"/>
    <property type="molecule type" value="Genomic_DNA"/>
</dbReference>
<reference evidence="6" key="1">
    <citation type="journal article" date="2019" name="Int. J. Syst. Evol. Microbiol.">
        <title>The Global Catalogue of Microorganisms (GCM) 10K type strain sequencing project: providing services to taxonomists for standard genome sequencing and annotation.</title>
        <authorList>
            <consortium name="The Broad Institute Genomics Platform"/>
            <consortium name="The Broad Institute Genome Sequencing Center for Infectious Disease"/>
            <person name="Wu L."/>
            <person name="Ma J."/>
        </authorList>
    </citation>
    <scope>NUCLEOTIDE SEQUENCE [LARGE SCALE GENOMIC DNA]</scope>
    <source>
        <strain evidence="6">CECT 8570</strain>
    </source>
</reference>
<gene>
    <name evidence="5" type="ORF">ACFOX3_03075</name>
</gene>
<feature type="repeat" description="WD" evidence="3">
    <location>
        <begin position="256"/>
        <end position="285"/>
    </location>
</feature>
<dbReference type="SUPFAM" id="SSF50998">
    <property type="entry name" value="Quinoprotein alcohol dehydrogenase-like"/>
    <property type="match status" value="1"/>
</dbReference>
<protein>
    <submittedName>
        <fullName evidence="5">WD40 repeat domain-containing protein</fullName>
    </submittedName>
</protein>
<feature type="repeat" description="WD" evidence="3">
    <location>
        <begin position="155"/>
        <end position="196"/>
    </location>
</feature>
<comment type="caution">
    <text evidence="5">The sequence shown here is derived from an EMBL/GenBank/DDBJ whole genome shotgun (WGS) entry which is preliminary data.</text>
</comment>
<proteinExistence type="predicted"/>
<feature type="chain" id="PRO_5046006152" evidence="4">
    <location>
        <begin position="19"/>
        <end position="324"/>
    </location>
</feature>
<keyword evidence="4" id="KW-0732">Signal</keyword>
<name>A0ABV8V0Q3_9GAMM</name>
<evidence type="ECO:0000256" key="4">
    <source>
        <dbReference type="SAM" id="SignalP"/>
    </source>
</evidence>
<dbReference type="SMART" id="SM00320">
    <property type="entry name" value="WD40"/>
    <property type="match status" value="5"/>
</dbReference>